<feature type="transmembrane region" description="Helical" evidence="2">
    <location>
        <begin position="82"/>
        <end position="103"/>
    </location>
</feature>
<keyword evidence="2" id="KW-1133">Transmembrane helix</keyword>
<evidence type="ECO:0000313" key="4">
    <source>
        <dbReference type="Proteomes" id="UP000078544"/>
    </source>
</evidence>
<dbReference type="EMBL" id="AZGY01000018">
    <property type="protein sequence ID" value="KZZ91494.1"/>
    <property type="molecule type" value="Genomic_DNA"/>
</dbReference>
<name>A0A167YLD6_9HYPO</name>
<keyword evidence="2" id="KW-0812">Transmembrane</keyword>
<feature type="transmembrane region" description="Helical" evidence="2">
    <location>
        <begin position="37"/>
        <end position="62"/>
    </location>
</feature>
<keyword evidence="4" id="KW-1185">Reference proteome</keyword>
<sequence>MPNPGVVYMLACSLLFAVAVFCHIAATSVVHFHTDHLSLPVSSAITVLVVILPIAAFLNAYVYPNLLRSSHTFTTGTLGSRLAPVVLQGLQAIVTAVLATLLLEGVVPSPALDFLVDYEWDKLYQAKEASYILTIQDNYDCCGLNAVDDRAYPFFHVPGGGTCAEIHGRTRSCREPWQQGLQFFSGIDLCVVVVVGLMQDNHYPFAQMMGLLIMRERTAWWTALRTEDWKPLETDDGSTSRLYTVDEDSEEARSAPEESAPSDYGTIQQDVERLVAPEPSGATAR</sequence>
<dbReference type="OrthoDB" id="71600at2759"/>
<gene>
    <name evidence="3" type="ORF">AAL_06730</name>
</gene>
<organism evidence="3 4">
    <name type="scientific">Moelleriella libera RCEF 2490</name>
    <dbReference type="NCBI Taxonomy" id="1081109"/>
    <lineage>
        <taxon>Eukaryota</taxon>
        <taxon>Fungi</taxon>
        <taxon>Dikarya</taxon>
        <taxon>Ascomycota</taxon>
        <taxon>Pezizomycotina</taxon>
        <taxon>Sordariomycetes</taxon>
        <taxon>Hypocreomycetidae</taxon>
        <taxon>Hypocreales</taxon>
        <taxon>Clavicipitaceae</taxon>
        <taxon>Moelleriella</taxon>
    </lineage>
</organism>
<proteinExistence type="predicted"/>
<dbReference type="Proteomes" id="UP000078544">
    <property type="component" value="Unassembled WGS sequence"/>
</dbReference>
<evidence type="ECO:0000256" key="1">
    <source>
        <dbReference type="SAM" id="MobiDB-lite"/>
    </source>
</evidence>
<accession>A0A167YLD6</accession>
<evidence type="ECO:0000313" key="3">
    <source>
        <dbReference type="EMBL" id="KZZ91494.1"/>
    </source>
</evidence>
<reference evidence="3 4" key="1">
    <citation type="journal article" date="2016" name="Genome Biol. Evol.">
        <title>Divergent and convergent evolution of fungal pathogenicity.</title>
        <authorList>
            <person name="Shang Y."/>
            <person name="Xiao G."/>
            <person name="Zheng P."/>
            <person name="Cen K."/>
            <person name="Zhan S."/>
            <person name="Wang C."/>
        </authorList>
    </citation>
    <scope>NUCLEOTIDE SEQUENCE [LARGE SCALE GENOMIC DNA]</scope>
    <source>
        <strain evidence="3 4">RCEF 2490</strain>
    </source>
</reference>
<keyword evidence="2" id="KW-0472">Membrane</keyword>
<dbReference type="STRING" id="1081109.A0A167YLD6"/>
<comment type="caution">
    <text evidence="3">The sequence shown here is derived from an EMBL/GenBank/DDBJ whole genome shotgun (WGS) entry which is preliminary data.</text>
</comment>
<feature type="transmembrane region" description="Helical" evidence="2">
    <location>
        <begin position="6"/>
        <end position="30"/>
    </location>
</feature>
<dbReference type="AlphaFoldDB" id="A0A167YLD6"/>
<evidence type="ECO:0000256" key="2">
    <source>
        <dbReference type="SAM" id="Phobius"/>
    </source>
</evidence>
<protein>
    <submittedName>
        <fullName evidence="3">Tetraspanin Tsp3</fullName>
    </submittedName>
</protein>
<feature type="region of interest" description="Disordered" evidence="1">
    <location>
        <begin position="232"/>
        <end position="285"/>
    </location>
</feature>